<proteinExistence type="predicted"/>
<accession>A0A543PAW7</accession>
<dbReference type="AlphaFoldDB" id="A0A543PAW7"/>
<evidence type="ECO:0000256" key="1">
    <source>
        <dbReference type="SAM" id="Phobius"/>
    </source>
</evidence>
<dbReference type="Proteomes" id="UP000319865">
    <property type="component" value="Unassembled WGS sequence"/>
</dbReference>
<sequence>MSDGQAADAGTTSRRRRPRAATVASVAGVVLGVLLLLWGADWLARRAAETLVARTLQEQTGTFDRPSVKVRGPFFLPQVLRGRYAEVDIVMHGVSSGPLRIETVEAELRDVYLSFHDLLYRNTDQLVIAETEAEALLTYEDLNRYLEMTGRPLTVEDAASGELRVTGSVDVLGATLDASADAAIGADDGALVVEPTRIGGVDGLDRVSELLLGQRFTFRVPLDPLPFAQEITDIELVESGVVVDVAGSWIIVDR</sequence>
<keyword evidence="3" id="KW-1185">Reference proteome</keyword>
<dbReference type="InterPro" id="IPR021373">
    <property type="entry name" value="DUF2993"/>
</dbReference>
<protein>
    <submittedName>
        <fullName evidence="2">DUF2993 family protein</fullName>
    </submittedName>
</protein>
<keyword evidence="1" id="KW-0472">Membrane</keyword>
<evidence type="ECO:0000313" key="2">
    <source>
        <dbReference type="EMBL" id="TQN41217.1"/>
    </source>
</evidence>
<keyword evidence="1" id="KW-0812">Transmembrane</keyword>
<organism evidence="2 3">
    <name type="scientific">Blastococcus colisei</name>
    <dbReference type="NCBI Taxonomy" id="1564162"/>
    <lineage>
        <taxon>Bacteria</taxon>
        <taxon>Bacillati</taxon>
        <taxon>Actinomycetota</taxon>
        <taxon>Actinomycetes</taxon>
        <taxon>Geodermatophilales</taxon>
        <taxon>Geodermatophilaceae</taxon>
        <taxon>Blastococcus</taxon>
    </lineage>
</organism>
<feature type="transmembrane region" description="Helical" evidence="1">
    <location>
        <begin position="20"/>
        <end position="40"/>
    </location>
</feature>
<name>A0A543PAW7_9ACTN</name>
<dbReference type="Pfam" id="PF11209">
    <property type="entry name" value="LmeA"/>
    <property type="match status" value="1"/>
</dbReference>
<dbReference type="EMBL" id="VFQE01000001">
    <property type="protein sequence ID" value="TQN41217.1"/>
    <property type="molecule type" value="Genomic_DNA"/>
</dbReference>
<dbReference type="OrthoDB" id="5194061at2"/>
<reference evidence="2 3" key="1">
    <citation type="submission" date="2019-06" db="EMBL/GenBank/DDBJ databases">
        <title>Sequencing the genomes of 1000 actinobacteria strains.</title>
        <authorList>
            <person name="Klenk H.-P."/>
        </authorList>
    </citation>
    <scope>NUCLEOTIDE SEQUENCE [LARGE SCALE GENOMIC DNA]</scope>
    <source>
        <strain evidence="2 3">DSM 46837</strain>
    </source>
</reference>
<comment type="caution">
    <text evidence="2">The sequence shown here is derived from an EMBL/GenBank/DDBJ whole genome shotgun (WGS) entry which is preliminary data.</text>
</comment>
<evidence type="ECO:0000313" key="3">
    <source>
        <dbReference type="Proteomes" id="UP000319865"/>
    </source>
</evidence>
<dbReference type="RefSeq" id="WP_142023973.1">
    <property type="nucleotide sequence ID" value="NZ_VFQE01000001.1"/>
</dbReference>
<keyword evidence="1" id="KW-1133">Transmembrane helix</keyword>
<gene>
    <name evidence="2" type="ORF">FHU33_0579</name>
</gene>